<dbReference type="RefSeq" id="WP_074521190.1">
    <property type="nucleotide sequence ID" value="NZ_FNHZ01000002.1"/>
</dbReference>
<name>A0A1G9VIU1_9FIRM</name>
<dbReference type="Proteomes" id="UP000187651">
    <property type="component" value="Unassembled WGS sequence"/>
</dbReference>
<reference evidence="3" key="1">
    <citation type="submission" date="2016-10" db="EMBL/GenBank/DDBJ databases">
        <authorList>
            <person name="Varghese N."/>
            <person name="Submissions S."/>
        </authorList>
    </citation>
    <scope>NUCLEOTIDE SEQUENCE [LARGE SCALE GENOMIC DNA]</scope>
    <source>
        <strain evidence="3">M83</strain>
    </source>
</reference>
<accession>A0A1G9VIU1</accession>
<dbReference type="OrthoDB" id="1938931at2"/>
<organism evidence="2 3">
    <name type="scientific">Lachnospira pectinoschiza</name>
    <dbReference type="NCBI Taxonomy" id="28052"/>
    <lineage>
        <taxon>Bacteria</taxon>
        <taxon>Bacillati</taxon>
        <taxon>Bacillota</taxon>
        <taxon>Clostridia</taxon>
        <taxon>Lachnospirales</taxon>
        <taxon>Lachnospiraceae</taxon>
        <taxon>Lachnospira</taxon>
    </lineage>
</organism>
<proteinExistence type="predicted"/>
<evidence type="ECO:0000259" key="1">
    <source>
        <dbReference type="Pfam" id="PF02120"/>
    </source>
</evidence>
<dbReference type="InterPro" id="IPR038610">
    <property type="entry name" value="FliK-like_C_sf"/>
</dbReference>
<evidence type="ECO:0000313" key="2">
    <source>
        <dbReference type="EMBL" id="SDM72007.1"/>
    </source>
</evidence>
<dbReference type="EMBL" id="FNHZ01000002">
    <property type="protein sequence ID" value="SDM72007.1"/>
    <property type="molecule type" value="Genomic_DNA"/>
</dbReference>
<keyword evidence="3" id="KW-1185">Reference proteome</keyword>
<gene>
    <name evidence="2" type="ORF">SAMN05216544_0977</name>
</gene>
<evidence type="ECO:0000313" key="3">
    <source>
        <dbReference type="Proteomes" id="UP000187651"/>
    </source>
</evidence>
<feature type="domain" description="Flagellar hook-length control protein-like C-terminal" evidence="1">
    <location>
        <begin position="461"/>
        <end position="525"/>
    </location>
</feature>
<dbReference type="AlphaFoldDB" id="A0A1G9VIU1"/>
<dbReference type="Gene3D" id="3.30.750.140">
    <property type="match status" value="1"/>
</dbReference>
<sequence length="565" mass="63247">MEINLSKLFNNQNINTNQNPEGEVSSTSLRESANLLKNVVNSNNSENAITVLKNMLAGDTFSGLVTNVSEGSVEILLNQNVKINASLSKGVNISKGENLTFMVEDNQNGKVHIRPLDSNGQANTVINRALEAANLPVNEKNINIVKELLSLNMPINKETITNLARQMAKFPEANLNSLANLTRLNIPINKENIGQFEAYKQFDAKIEQSLNTLESDFFKDLEGLINNKDQAGNLATKGDAQGNNPSNLVGNPNEANASALGENVQNLQNDNLANARDILKSTINNLYNGVADSKDNTLDTFLSKESLNNLASLVSDKELASQIKEGSITTRDLFTKLFNSENALSNENLAKLIGDKDFKSLFHELINETMKLSPKEVGESEDAINEFYNKLKKNVDELSKDLKNLNISPQTEKNVDNLKNNINFMNELNRNLMFMQMPIKFSDSEGNGELYVFSNKKNLKYDPDNISAMLHLDMENLGPLDIYVKLTNKTNLSTNFVLESDEMLDFIYEHIDKLEKRLSELGYDTHFEMKTNDEAAKSFDFVRDFIERDLNKTSPIETYIFDTKA</sequence>
<dbReference type="InterPro" id="IPR021136">
    <property type="entry name" value="Flagellar_hook_control-like_C"/>
</dbReference>
<protein>
    <submittedName>
        <fullName evidence="2">Hook-length control protein FliK</fullName>
    </submittedName>
</protein>
<dbReference type="Pfam" id="PF02120">
    <property type="entry name" value="Flg_hook"/>
    <property type="match status" value="1"/>
</dbReference>